<dbReference type="GO" id="GO:0003700">
    <property type="term" value="F:DNA-binding transcription factor activity"/>
    <property type="evidence" value="ECO:0007669"/>
    <property type="project" value="InterPro"/>
</dbReference>
<dbReference type="Proteomes" id="UP000294508">
    <property type="component" value="Unassembled WGS sequence"/>
</dbReference>
<comment type="caution">
    <text evidence="6">The sequence shown here is derived from an EMBL/GenBank/DDBJ whole genome shotgun (WGS) entry which is preliminary data.</text>
</comment>
<dbReference type="Pfam" id="PF00126">
    <property type="entry name" value="HTH_1"/>
    <property type="match status" value="1"/>
</dbReference>
<evidence type="ECO:0000256" key="1">
    <source>
        <dbReference type="ARBA" id="ARBA00009437"/>
    </source>
</evidence>
<organism evidence="6 7">
    <name type="scientific">Kribbella steppae</name>
    <dbReference type="NCBI Taxonomy" id="2512223"/>
    <lineage>
        <taxon>Bacteria</taxon>
        <taxon>Bacillati</taxon>
        <taxon>Actinomycetota</taxon>
        <taxon>Actinomycetes</taxon>
        <taxon>Propionibacteriales</taxon>
        <taxon>Kribbellaceae</taxon>
        <taxon>Kribbella</taxon>
    </lineage>
</organism>
<dbReference type="Gene3D" id="1.10.10.10">
    <property type="entry name" value="Winged helix-like DNA-binding domain superfamily/Winged helix DNA-binding domain"/>
    <property type="match status" value="1"/>
</dbReference>
<dbReference type="AlphaFoldDB" id="A0A4R2H3A4"/>
<keyword evidence="2" id="KW-0805">Transcription regulation</keyword>
<evidence type="ECO:0000256" key="4">
    <source>
        <dbReference type="ARBA" id="ARBA00023163"/>
    </source>
</evidence>
<proteinExistence type="inferred from homology"/>
<keyword evidence="4" id="KW-0804">Transcription</keyword>
<reference evidence="6 7" key="1">
    <citation type="journal article" date="2015" name="Stand. Genomic Sci.">
        <title>Genomic Encyclopedia of Bacterial and Archaeal Type Strains, Phase III: the genomes of soil and plant-associated and newly described type strains.</title>
        <authorList>
            <person name="Whitman W.B."/>
            <person name="Woyke T."/>
            <person name="Klenk H.P."/>
            <person name="Zhou Y."/>
            <person name="Lilburn T.G."/>
            <person name="Beck B.J."/>
            <person name="De Vos P."/>
            <person name="Vandamme P."/>
            <person name="Eisen J.A."/>
            <person name="Garrity G."/>
            <person name="Hugenholtz P."/>
            <person name="Kyrpides N.C."/>
        </authorList>
    </citation>
    <scope>NUCLEOTIDE SEQUENCE [LARGE SCALE GENOMIC DNA]</scope>
    <source>
        <strain evidence="6 7">VKM Ac-2572</strain>
    </source>
</reference>
<protein>
    <submittedName>
        <fullName evidence="6">DNA-binding transcriptional LysR family regulator</fullName>
    </submittedName>
</protein>
<dbReference type="Pfam" id="PF03466">
    <property type="entry name" value="LysR_substrate"/>
    <property type="match status" value="1"/>
</dbReference>
<feature type="domain" description="HTH lysR-type" evidence="5">
    <location>
        <begin position="3"/>
        <end position="60"/>
    </location>
</feature>
<keyword evidence="3 6" id="KW-0238">DNA-binding</keyword>
<dbReference type="InterPro" id="IPR000847">
    <property type="entry name" value="LysR_HTH_N"/>
</dbReference>
<dbReference type="SUPFAM" id="SSF53850">
    <property type="entry name" value="Periplasmic binding protein-like II"/>
    <property type="match status" value="1"/>
</dbReference>
<sequence>MDVELSWLRTWIEVVDSGGFARAATRLHLSQPRVSARVASLERSLGCVLIERRMRPLTLTDDGQRLLPRARLIVTEVDDTVSDLRATAGSLSGKLAIASFASGSSEFLPGILKQLRTANPLLEIAVLDGDVQISDEWLADRRAAVALRPLRPEPADHTWIHRGIWREPFVVLAPPGHPILAADAIGLEDVAAHQMITIGDPLGDPSLGYEAWSAMQASRIEPAGGIVSHQPTTLAAMVRAGHGIGLINSLAAAMVRTDGLEVRQVDSPHLYRDVGIWWHSDRPLSRAVQAFVDLVLEADRPAGTLAIPAA</sequence>
<dbReference type="InterPro" id="IPR005119">
    <property type="entry name" value="LysR_subst-bd"/>
</dbReference>
<dbReference type="PANTHER" id="PTHR30419:SF28">
    <property type="entry name" value="HTH-TYPE TRANSCRIPTIONAL REGULATOR BSDA"/>
    <property type="match status" value="1"/>
</dbReference>
<dbReference type="RefSeq" id="WP_132213279.1">
    <property type="nucleotide sequence ID" value="NZ_SLWN01000013.1"/>
</dbReference>
<comment type="similarity">
    <text evidence="1">Belongs to the LysR transcriptional regulatory family.</text>
</comment>
<dbReference type="InterPro" id="IPR050950">
    <property type="entry name" value="HTH-type_LysR_regulators"/>
</dbReference>
<dbReference type="EMBL" id="SLWN01000013">
    <property type="protein sequence ID" value="TCO19709.1"/>
    <property type="molecule type" value="Genomic_DNA"/>
</dbReference>
<dbReference type="PANTHER" id="PTHR30419">
    <property type="entry name" value="HTH-TYPE TRANSCRIPTIONAL REGULATOR YBHD"/>
    <property type="match status" value="1"/>
</dbReference>
<evidence type="ECO:0000259" key="5">
    <source>
        <dbReference type="PROSITE" id="PS50931"/>
    </source>
</evidence>
<dbReference type="InterPro" id="IPR036390">
    <property type="entry name" value="WH_DNA-bd_sf"/>
</dbReference>
<dbReference type="Gene3D" id="3.40.190.10">
    <property type="entry name" value="Periplasmic binding protein-like II"/>
    <property type="match status" value="2"/>
</dbReference>
<evidence type="ECO:0000256" key="2">
    <source>
        <dbReference type="ARBA" id="ARBA00023015"/>
    </source>
</evidence>
<name>A0A4R2H3A4_9ACTN</name>
<accession>A0A4R2H3A4</accession>
<evidence type="ECO:0000313" key="6">
    <source>
        <dbReference type="EMBL" id="TCO19709.1"/>
    </source>
</evidence>
<dbReference type="CDD" id="cd05466">
    <property type="entry name" value="PBP2_LTTR_substrate"/>
    <property type="match status" value="1"/>
</dbReference>
<dbReference type="GO" id="GO:0003677">
    <property type="term" value="F:DNA binding"/>
    <property type="evidence" value="ECO:0007669"/>
    <property type="project" value="UniProtKB-KW"/>
</dbReference>
<evidence type="ECO:0000313" key="7">
    <source>
        <dbReference type="Proteomes" id="UP000294508"/>
    </source>
</evidence>
<dbReference type="FunFam" id="1.10.10.10:FF:000001">
    <property type="entry name" value="LysR family transcriptional regulator"/>
    <property type="match status" value="1"/>
</dbReference>
<dbReference type="OrthoDB" id="9789529at2"/>
<dbReference type="GO" id="GO:0005829">
    <property type="term" value="C:cytosol"/>
    <property type="evidence" value="ECO:0007669"/>
    <property type="project" value="TreeGrafter"/>
</dbReference>
<dbReference type="SUPFAM" id="SSF46785">
    <property type="entry name" value="Winged helix' DNA-binding domain"/>
    <property type="match status" value="1"/>
</dbReference>
<dbReference type="InterPro" id="IPR036388">
    <property type="entry name" value="WH-like_DNA-bd_sf"/>
</dbReference>
<evidence type="ECO:0000256" key="3">
    <source>
        <dbReference type="ARBA" id="ARBA00023125"/>
    </source>
</evidence>
<keyword evidence="7" id="KW-1185">Reference proteome</keyword>
<gene>
    <name evidence="6" type="ORF">EV652_113108</name>
</gene>
<dbReference type="PROSITE" id="PS50931">
    <property type="entry name" value="HTH_LYSR"/>
    <property type="match status" value="1"/>
</dbReference>
<dbReference type="PRINTS" id="PR00039">
    <property type="entry name" value="HTHLYSR"/>
</dbReference>